<dbReference type="PROSITE" id="PS51468">
    <property type="entry name" value="VIT"/>
    <property type="match status" value="1"/>
</dbReference>
<dbReference type="Pfam" id="PF13768">
    <property type="entry name" value="VWA_3"/>
    <property type="match status" value="1"/>
</dbReference>
<dbReference type="SUPFAM" id="SSF53300">
    <property type="entry name" value="vWA-like"/>
    <property type="match status" value="1"/>
</dbReference>
<organism evidence="4 5">
    <name type="scientific">Roseimaritima ulvae</name>
    <dbReference type="NCBI Taxonomy" id="980254"/>
    <lineage>
        <taxon>Bacteria</taxon>
        <taxon>Pseudomonadati</taxon>
        <taxon>Planctomycetota</taxon>
        <taxon>Planctomycetia</taxon>
        <taxon>Pirellulales</taxon>
        <taxon>Pirellulaceae</taxon>
        <taxon>Roseimaritima</taxon>
    </lineage>
</organism>
<dbReference type="PANTHER" id="PTHR45737">
    <property type="entry name" value="VON WILLEBRAND FACTOR A DOMAIN-CONTAINING PROTEIN 5A"/>
    <property type="match status" value="1"/>
</dbReference>
<dbReference type="AlphaFoldDB" id="A0A5B9QSA8"/>
<dbReference type="Proteomes" id="UP000325286">
    <property type="component" value="Chromosome"/>
</dbReference>
<feature type="compositionally biased region" description="Low complexity" evidence="1">
    <location>
        <begin position="646"/>
        <end position="667"/>
    </location>
</feature>
<evidence type="ECO:0000256" key="1">
    <source>
        <dbReference type="SAM" id="MobiDB-lite"/>
    </source>
</evidence>
<dbReference type="InterPro" id="IPR002035">
    <property type="entry name" value="VWF_A"/>
</dbReference>
<dbReference type="PROSITE" id="PS50234">
    <property type="entry name" value="VWFA"/>
    <property type="match status" value="1"/>
</dbReference>
<dbReference type="InterPro" id="IPR013694">
    <property type="entry name" value="VIT"/>
</dbReference>
<dbReference type="SMART" id="SM00609">
    <property type="entry name" value="VIT"/>
    <property type="match status" value="1"/>
</dbReference>
<proteinExistence type="predicted"/>
<reference evidence="4 5" key="1">
    <citation type="submission" date="2019-08" db="EMBL/GenBank/DDBJ databases">
        <title>Deep-cultivation of Planctomycetes and their phenomic and genomic characterization uncovers novel biology.</title>
        <authorList>
            <person name="Wiegand S."/>
            <person name="Jogler M."/>
            <person name="Boedeker C."/>
            <person name="Pinto D."/>
            <person name="Vollmers J."/>
            <person name="Rivas-Marin E."/>
            <person name="Kohn T."/>
            <person name="Peeters S.H."/>
            <person name="Heuer A."/>
            <person name="Rast P."/>
            <person name="Oberbeckmann S."/>
            <person name="Bunk B."/>
            <person name="Jeske O."/>
            <person name="Meyerdierks A."/>
            <person name="Storesund J.E."/>
            <person name="Kallscheuer N."/>
            <person name="Luecker S."/>
            <person name="Lage O.M."/>
            <person name="Pohl T."/>
            <person name="Merkel B.J."/>
            <person name="Hornburger P."/>
            <person name="Mueller R.-W."/>
            <person name="Bruemmer F."/>
            <person name="Labrenz M."/>
            <person name="Spormann A.M."/>
            <person name="Op den Camp H."/>
            <person name="Overmann J."/>
            <person name="Amann R."/>
            <person name="Jetten M.S.M."/>
            <person name="Mascher T."/>
            <person name="Medema M.H."/>
            <person name="Devos D.P."/>
            <person name="Kaster A.-K."/>
            <person name="Ovreas L."/>
            <person name="Rohde M."/>
            <person name="Galperin M.Y."/>
            <person name="Jogler C."/>
        </authorList>
    </citation>
    <scope>NUCLEOTIDE SEQUENCE [LARGE SCALE GENOMIC DNA]</scope>
    <source>
        <strain evidence="4 5">UC8</strain>
    </source>
</reference>
<sequence>MFAFPLPASCRTGRRLTVPCVMVLTAVFCSAWLARPVSAAGLLVADGGFGGVLEIKQQDVRVTINNSIAVTQIDQIFVNTENRQVEALYTFPVPREASVSNFSMWIGGKEMIGEVVEKKRAKQIYESYKQKRRDPGLLEQVDYKQFEMRIFPIPAGAEQRIRIEYYQQLDVDHDWATYVYPLATDVRGQQMDSRVRGRFSLNLDIKSEVPIKELRSESHADDFVVVNHQPNYAQAAMELTDGDLSRDIVMAVQTKRPRTGLDLVTSNPQGEDGYFMMTLTPGEDLSDTMEAMDYVFLMDVSGSMARDDKLSISRNSVLAFIDSLGPEDRFDCLAFNLAPTPLFKSLQSANQDNLSKAGEFFADQRARGGTVLQPALSAAYAYRDDDRPLNVVLLSDGMTEAGEQAELLRLIQSRPAGVRVFCIGVGNEVNRPLLEQMATQAGGLAAFVSTEDSFARQAQLMRQKLVRPAIQNVNVQFASGGVKDVEPRELGDLFYGAPLRLFGRYGTGGTVEVTLTGQIQGAPWEQTVMMELPSDDRGNSEIERMWASQRVARLLGQERAGKGSHQDEIVRLSEAYSIVSPYASMLVLENDGEYKRWKIEQRNALRIQRDRKARSQVQQKLAELRKRTDEAFEVQRAEKLVTAQDAAASPGNTPAAAQPNNAATPSPMATPPNSNRGVDLDIGSGGGGGAIEPFTAVLALGSAGAAALARRRKKRGVEVQ</sequence>
<protein>
    <submittedName>
        <fullName evidence="4">Vault protein inter-alpha-trypsin</fullName>
    </submittedName>
</protein>
<gene>
    <name evidence="4" type="ORF">UC8_39660</name>
</gene>
<dbReference type="Pfam" id="PF08487">
    <property type="entry name" value="VIT"/>
    <property type="match status" value="1"/>
</dbReference>
<evidence type="ECO:0000259" key="2">
    <source>
        <dbReference type="PROSITE" id="PS50234"/>
    </source>
</evidence>
<feature type="region of interest" description="Disordered" evidence="1">
    <location>
        <begin position="643"/>
        <end position="685"/>
    </location>
</feature>
<evidence type="ECO:0000313" key="5">
    <source>
        <dbReference type="Proteomes" id="UP000325286"/>
    </source>
</evidence>
<name>A0A5B9QSA8_9BACT</name>
<feature type="domain" description="VIT" evidence="3">
    <location>
        <begin position="39"/>
        <end position="167"/>
    </location>
</feature>
<dbReference type="OrthoDB" id="9784383at2"/>
<dbReference type="Gene3D" id="3.40.50.410">
    <property type="entry name" value="von Willebrand factor, type A domain"/>
    <property type="match status" value="1"/>
</dbReference>
<accession>A0A5B9QSA8</accession>
<feature type="domain" description="VWFA" evidence="2">
    <location>
        <begin position="293"/>
        <end position="465"/>
    </location>
</feature>
<dbReference type="EMBL" id="CP042914">
    <property type="protein sequence ID" value="QEG41938.1"/>
    <property type="molecule type" value="Genomic_DNA"/>
</dbReference>
<dbReference type="InterPro" id="IPR036465">
    <property type="entry name" value="vWFA_dom_sf"/>
</dbReference>
<evidence type="ECO:0000259" key="3">
    <source>
        <dbReference type="PROSITE" id="PS51468"/>
    </source>
</evidence>
<evidence type="ECO:0000313" key="4">
    <source>
        <dbReference type="EMBL" id="QEG41938.1"/>
    </source>
</evidence>
<dbReference type="PANTHER" id="PTHR45737:SF6">
    <property type="entry name" value="VON WILLEBRAND FACTOR A DOMAIN-CONTAINING PROTEIN 5A"/>
    <property type="match status" value="1"/>
</dbReference>
<dbReference type="KEGG" id="rul:UC8_39660"/>
<keyword evidence="5" id="KW-1185">Reference proteome</keyword>
<dbReference type="SMART" id="SM00327">
    <property type="entry name" value="VWA"/>
    <property type="match status" value="1"/>
</dbReference>